<protein>
    <submittedName>
        <fullName evidence="1">Uncharacterized protein</fullName>
    </submittedName>
</protein>
<accession>A0ABY1MNM5</accession>
<reference evidence="1 2" key="1">
    <citation type="submission" date="2017-03" db="EMBL/GenBank/DDBJ databases">
        <authorList>
            <person name="Regsiter A."/>
            <person name="William W."/>
        </authorList>
    </citation>
    <scope>NUCLEOTIDE SEQUENCE [LARGE SCALE GENOMIC DNA]</scope>
    <source>
        <strain evidence="1">PRJEB5721</strain>
    </source>
</reference>
<proteinExistence type="predicted"/>
<keyword evidence="2" id="KW-1185">Reference proteome</keyword>
<name>A0ABY1MNM5_9PROT</name>
<organism evidence="1 2">
    <name type="scientific">Acidithiobacillus ferrivorans</name>
    <dbReference type="NCBI Taxonomy" id="160808"/>
    <lineage>
        <taxon>Bacteria</taxon>
        <taxon>Pseudomonadati</taxon>
        <taxon>Pseudomonadota</taxon>
        <taxon>Acidithiobacillia</taxon>
        <taxon>Acidithiobacillales</taxon>
        <taxon>Acidithiobacillaceae</taxon>
        <taxon>Acidithiobacillus</taxon>
    </lineage>
</organism>
<dbReference type="EMBL" id="LT841305">
    <property type="protein sequence ID" value="SMH65326.1"/>
    <property type="molecule type" value="Genomic_DNA"/>
</dbReference>
<gene>
    <name evidence="1" type="ORF">AFERRI_20108</name>
</gene>
<sequence length="63" mass="6510">MGTGLGEGVIAFPFPHELGGHKGIETGPGMQHVLPSAVEHVGEMIEVVVPGLHFGAIQGVFHV</sequence>
<evidence type="ECO:0000313" key="1">
    <source>
        <dbReference type="EMBL" id="SMH65326.1"/>
    </source>
</evidence>
<evidence type="ECO:0000313" key="2">
    <source>
        <dbReference type="Proteomes" id="UP000193925"/>
    </source>
</evidence>
<dbReference type="Proteomes" id="UP000193925">
    <property type="component" value="Chromosome AFERRI"/>
</dbReference>